<feature type="transmembrane region" description="Helical" evidence="1">
    <location>
        <begin position="35"/>
        <end position="61"/>
    </location>
</feature>
<keyword evidence="1" id="KW-0812">Transmembrane</keyword>
<dbReference type="EMBL" id="CAEKKB010000002">
    <property type="protein sequence ID" value="CAB4301265.1"/>
    <property type="molecule type" value="Genomic_DNA"/>
</dbReference>
<keyword evidence="1" id="KW-1133">Transmembrane helix</keyword>
<evidence type="ECO:0000313" key="2">
    <source>
        <dbReference type="EMBL" id="CAB4301265.1"/>
    </source>
</evidence>
<organism evidence="2 3">
    <name type="scientific">Prunus armeniaca</name>
    <name type="common">Apricot</name>
    <name type="synonym">Armeniaca vulgaris</name>
    <dbReference type="NCBI Taxonomy" id="36596"/>
    <lineage>
        <taxon>Eukaryota</taxon>
        <taxon>Viridiplantae</taxon>
        <taxon>Streptophyta</taxon>
        <taxon>Embryophyta</taxon>
        <taxon>Tracheophyta</taxon>
        <taxon>Spermatophyta</taxon>
        <taxon>Magnoliopsida</taxon>
        <taxon>eudicotyledons</taxon>
        <taxon>Gunneridae</taxon>
        <taxon>Pentapetalae</taxon>
        <taxon>rosids</taxon>
        <taxon>fabids</taxon>
        <taxon>Rosales</taxon>
        <taxon>Rosaceae</taxon>
        <taxon>Amygdaloideae</taxon>
        <taxon>Amygdaleae</taxon>
        <taxon>Prunus</taxon>
    </lineage>
</organism>
<gene>
    <name evidence="2" type="ORF">ORAREDHAP_LOCUS16746</name>
</gene>
<evidence type="ECO:0000256" key="1">
    <source>
        <dbReference type="SAM" id="Phobius"/>
    </source>
</evidence>
<keyword evidence="3" id="KW-1185">Reference proteome</keyword>
<sequence length="85" mass="9630">MGRGRLRSRGLRMLIADKSHSQRDVLGCSKRLKNWLFFVMLRLLLSSSLILESFLSFPVLVDAHVSVSSYSFLVGGDFTYDVVFS</sequence>
<dbReference type="AlphaFoldDB" id="A0A6J5WMR6"/>
<reference evidence="3" key="1">
    <citation type="journal article" date="2020" name="Genome Biol.">
        <title>Gamete binning: chromosome-level and haplotype-resolved genome assembly enabled by high-throughput single-cell sequencing of gamete genomes.</title>
        <authorList>
            <person name="Campoy J.A."/>
            <person name="Sun H."/>
            <person name="Goel M."/>
            <person name="Jiao W.-B."/>
            <person name="Folz-Donahue K."/>
            <person name="Wang N."/>
            <person name="Rubio M."/>
            <person name="Liu C."/>
            <person name="Kukat C."/>
            <person name="Ruiz D."/>
            <person name="Huettel B."/>
            <person name="Schneeberger K."/>
        </authorList>
    </citation>
    <scope>NUCLEOTIDE SEQUENCE [LARGE SCALE GENOMIC DNA]</scope>
    <source>
        <strain evidence="3">cv. Rojo Pasion</strain>
    </source>
</reference>
<dbReference type="Proteomes" id="UP000507245">
    <property type="component" value="Unassembled WGS sequence"/>
</dbReference>
<protein>
    <submittedName>
        <fullName evidence="2">Uncharacterized protein</fullName>
    </submittedName>
</protein>
<keyword evidence="1" id="KW-0472">Membrane</keyword>
<name>A0A6J5WMR6_PRUAR</name>
<accession>A0A6J5WMR6</accession>
<proteinExistence type="predicted"/>
<evidence type="ECO:0000313" key="3">
    <source>
        <dbReference type="Proteomes" id="UP000507245"/>
    </source>
</evidence>